<dbReference type="OrthoDB" id="9789603at2"/>
<reference evidence="4 5" key="1">
    <citation type="submission" date="2019-01" db="EMBL/GenBank/DDBJ databases">
        <title>Genome sequencing of strain FW100M-2.</title>
        <authorList>
            <person name="Heo J."/>
            <person name="Kim S.-J."/>
            <person name="Kim J.-S."/>
            <person name="Hong S.-B."/>
            <person name="Kwon S.-W."/>
        </authorList>
    </citation>
    <scope>NUCLEOTIDE SEQUENCE [LARGE SCALE GENOMIC DNA]</scope>
    <source>
        <strain evidence="4 5">FW100M-2</strain>
    </source>
</reference>
<organism evidence="4 5">
    <name type="scientific">Paenibacillus protaetiae</name>
    <dbReference type="NCBI Taxonomy" id="2509456"/>
    <lineage>
        <taxon>Bacteria</taxon>
        <taxon>Bacillati</taxon>
        <taxon>Bacillota</taxon>
        <taxon>Bacilli</taxon>
        <taxon>Bacillales</taxon>
        <taxon>Paenibacillaceae</taxon>
        <taxon>Paenibacillus</taxon>
    </lineage>
</organism>
<evidence type="ECO:0000256" key="1">
    <source>
        <dbReference type="ARBA" id="ARBA00022679"/>
    </source>
</evidence>
<evidence type="ECO:0000313" key="4">
    <source>
        <dbReference type="EMBL" id="QAY65729.1"/>
    </source>
</evidence>
<dbReference type="InterPro" id="IPR000182">
    <property type="entry name" value="GNAT_dom"/>
</dbReference>
<keyword evidence="5" id="KW-1185">Reference proteome</keyword>
<dbReference type="PROSITE" id="PS51186">
    <property type="entry name" value="GNAT"/>
    <property type="match status" value="1"/>
</dbReference>
<dbReference type="KEGG" id="pprt:ET464_04375"/>
<dbReference type="AlphaFoldDB" id="A0A4P6EVM0"/>
<dbReference type="EMBL" id="CP035492">
    <property type="protein sequence ID" value="QAY65729.1"/>
    <property type="molecule type" value="Genomic_DNA"/>
</dbReference>
<dbReference type="CDD" id="cd04301">
    <property type="entry name" value="NAT_SF"/>
    <property type="match status" value="1"/>
</dbReference>
<dbReference type="Proteomes" id="UP000293568">
    <property type="component" value="Chromosome"/>
</dbReference>
<dbReference type="InterPro" id="IPR016181">
    <property type="entry name" value="Acyl_CoA_acyltransferase"/>
</dbReference>
<evidence type="ECO:0000313" key="5">
    <source>
        <dbReference type="Proteomes" id="UP000293568"/>
    </source>
</evidence>
<evidence type="ECO:0000256" key="2">
    <source>
        <dbReference type="ARBA" id="ARBA00023315"/>
    </source>
</evidence>
<dbReference type="PANTHER" id="PTHR43877:SF2">
    <property type="entry name" value="AMINOALKYLPHOSPHONATE N-ACETYLTRANSFERASE-RELATED"/>
    <property type="match status" value="1"/>
</dbReference>
<dbReference type="SUPFAM" id="SSF55729">
    <property type="entry name" value="Acyl-CoA N-acyltransferases (Nat)"/>
    <property type="match status" value="1"/>
</dbReference>
<sequence>MIRPAVLNDAAEIARLSGQLGYPVSSSQIEERLIQTKGADHAVYVMDEGDHLLGWVHANTRFLIESAPFVEICGLVVDQTRRGSGIGRQLVQACEQWAAESGYTKIRVRTNQIRTDALKFYTRVGFELNKSQHVLDKGIGRL</sequence>
<proteinExistence type="predicted"/>
<dbReference type="Gene3D" id="3.40.630.30">
    <property type="match status" value="1"/>
</dbReference>
<dbReference type="Pfam" id="PF00583">
    <property type="entry name" value="Acetyltransf_1"/>
    <property type="match status" value="1"/>
</dbReference>
<keyword evidence="2" id="KW-0012">Acyltransferase</keyword>
<dbReference type="InterPro" id="IPR050832">
    <property type="entry name" value="Bact_Acetyltransf"/>
</dbReference>
<evidence type="ECO:0000259" key="3">
    <source>
        <dbReference type="PROSITE" id="PS51186"/>
    </source>
</evidence>
<name>A0A4P6EVM0_9BACL</name>
<accession>A0A4P6EVM0</accession>
<gene>
    <name evidence="4" type="ORF">ET464_04375</name>
</gene>
<keyword evidence="1 4" id="KW-0808">Transferase</keyword>
<dbReference type="GO" id="GO:0016747">
    <property type="term" value="F:acyltransferase activity, transferring groups other than amino-acyl groups"/>
    <property type="evidence" value="ECO:0007669"/>
    <property type="project" value="InterPro"/>
</dbReference>
<dbReference type="RefSeq" id="WP_129438568.1">
    <property type="nucleotide sequence ID" value="NZ_CP035492.1"/>
</dbReference>
<protein>
    <submittedName>
        <fullName evidence="4">GNAT family N-acetyltransferase</fullName>
    </submittedName>
</protein>
<dbReference type="PANTHER" id="PTHR43877">
    <property type="entry name" value="AMINOALKYLPHOSPHONATE N-ACETYLTRANSFERASE-RELATED-RELATED"/>
    <property type="match status" value="1"/>
</dbReference>
<feature type="domain" description="N-acetyltransferase" evidence="3">
    <location>
        <begin position="1"/>
        <end position="142"/>
    </location>
</feature>